<dbReference type="Pfam" id="PF13561">
    <property type="entry name" value="adh_short_C2"/>
    <property type="match status" value="1"/>
</dbReference>
<accession>A0ABS1VUA8</accession>
<proteinExistence type="predicted"/>
<dbReference type="EMBL" id="JAENHO010000008">
    <property type="protein sequence ID" value="MBL7258027.1"/>
    <property type="molecule type" value="Genomic_DNA"/>
</dbReference>
<keyword evidence="2" id="KW-1185">Reference proteome</keyword>
<comment type="caution">
    <text evidence="1">The sequence shown here is derived from an EMBL/GenBank/DDBJ whole genome shotgun (WGS) entry which is preliminary data.</text>
</comment>
<dbReference type="InterPro" id="IPR036291">
    <property type="entry name" value="NAD(P)-bd_dom_sf"/>
</dbReference>
<sequence>MRRVGRPEEIAEVIAFLAGPGGSYINGAVVPVDGGLTAVEPPKPPVAA</sequence>
<dbReference type="Gene3D" id="3.40.50.720">
    <property type="entry name" value="NAD(P)-binding Rossmann-like Domain"/>
    <property type="match status" value="1"/>
</dbReference>
<evidence type="ECO:0000313" key="2">
    <source>
        <dbReference type="Proteomes" id="UP000598996"/>
    </source>
</evidence>
<dbReference type="SUPFAM" id="SSF51735">
    <property type="entry name" value="NAD(P)-binding Rossmann-fold domains"/>
    <property type="match status" value="1"/>
</dbReference>
<dbReference type="InterPro" id="IPR002347">
    <property type="entry name" value="SDR_fam"/>
</dbReference>
<reference evidence="1 2" key="1">
    <citation type="submission" date="2021-01" db="EMBL/GenBank/DDBJ databases">
        <title>Actinoplanes sp. nov. LDG1-01 isolated from lichen.</title>
        <authorList>
            <person name="Saeng-In P."/>
            <person name="Phongsopitanun W."/>
            <person name="Kanchanasin P."/>
            <person name="Yuki M."/>
            <person name="Kudo T."/>
            <person name="Ohkuma M."/>
            <person name="Tanasupawat S."/>
        </authorList>
    </citation>
    <scope>NUCLEOTIDE SEQUENCE [LARGE SCALE GENOMIC DNA]</scope>
    <source>
        <strain evidence="1 2">LDG1-01</strain>
    </source>
</reference>
<organism evidence="1 2">
    <name type="scientific">Paractinoplanes lichenicola</name>
    <dbReference type="NCBI Taxonomy" id="2802976"/>
    <lineage>
        <taxon>Bacteria</taxon>
        <taxon>Bacillati</taxon>
        <taxon>Actinomycetota</taxon>
        <taxon>Actinomycetes</taxon>
        <taxon>Micromonosporales</taxon>
        <taxon>Micromonosporaceae</taxon>
        <taxon>Paractinoplanes</taxon>
    </lineage>
</organism>
<name>A0ABS1VUA8_9ACTN</name>
<gene>
    <name evidence="1" type="ORF">JKJ07_27350</name>
</gene>
<protein>
    <submittedName>
        <fullName evidence="1">SDR family oxidoreductase</fullName>
    </submittedName>
</protein>
<dbReference type="Proteomes" id="UP000598996">
    <property type="component" value="Unassembled WGS sequence"/>
</dbReference>
<evidence type="ECO:0000313" key="1">
    <source>
        <dbReference type="EMBL" id="MBL7258027.1"/>
    </source>
</evidence>